<accession>A0AA90SYD8</accession>
<dbReference type="NCBIfam" id="TIGR01741">
    <property type="entry name" value="staph_tand_hypo"/>
    <property type="match status" value="1"/>
</dbReference>
<protein>
    <submittedName>
        <fullName evidence="1">DUF600 family protein</fullName>
    </submittedName>
</protein>
<proteinExistence type="predicted"/>
<organism evidence="1 2">
    <name type="scientific">Peribacillus frigoritolerans</name>
    <dbReference type="NCBI Taxonomy" id="450367"/>
    <lineage>
        <taxon>Bacteria</taxon>
        <taxon>Bacillati</taxon>
        <taxon>Bacillota</taxon>
        <taxon>Bacilli</taxon>
        <taxon>Bacillales</taxon>
        <taxon>Bacillaceae</taxon>
        <taxon>Peribacillus</taxon>
    </lineage>
</organism>
<evidence type="ECO:0000313" key="2">
    <source>
        <dbReference type="Proteomes" id="UP001178275"/>
    </source>
</evidence>
<name>A0AA90SYD8_9BACI</name>
<reference evidence="1" key="1">
    <citation type="submission" date="2023-07" db="EMBL/GenBank/DDBJ databases">
        <title>Murine gut Bacillus species.</title>
        <authorList>
            <person name="Gutman E."/>
            <person name="Hashuel R."/>
            <person name="Litvak Y."/>
        </authorList>
    </citation>
    <scope>NUCLEOTIDE SEQUENCE</scope>
    <source>
        <strain evidence="1">RU293</strain>
    </source>
</reference>
<dbReference type="Proteomes" id="UP001178275">
    <property type="component" value="Unassembled WGS sequence"/>
</dbReference>
<gene>
    <name evidence="1" type="ORF">Q8G36_24615</name>
</gene>
<dbReference type="InterPro" id="IPR036170">
    <property type="entry name" value="YezG-like_sf"/>
</dbReference>
<dbReference type="AlphaFoldDB" id="A0AA90SYD8"/>
<dbReference type="Gene3D" id="3.30.500.20">
    <property type="entry name" value="BH3703-like domains"/>
    <property type="match status" value="1"/>
</dbReference>
<evidence type="ECO:0000313" key="1">
    <source>
        <dbReference type="EMBL" id="MDP1454125.1"/>
    </source>
</evidence>
<dbReference type="RefSeq" id="WP_305162432.1">
    <property type="nucleotide sequence ID" value="NZ_JAUUTW010000039.1"/>
</dbReference>
<dbReference type="InterPro" id="IPR006728">
    <property type="entry name" value="YezG-like"/>
</dbReference>
<dbReference type="SUPFAM" id="SSF160424">
    <property type="entry name" value="BH3703-like"/>
    <property type="match status" value="1"/>
</dbReference>
<dbReference type="Pfam" id="PF04634">
    <property type="entry name" value="YezG-like"/>
    <property type="match status" value="1"/>
</dbReference>
<comment type="caution">
    <text evidence="1">The sequence shown here is derived from an EMBL/GenBank/DDBJ whole genome shotgun (WGS) entry which is preliminary data.</text>
</comment>
<sequence>MNKEKMEQLYQKIGRQLNFIIPESWDKVLLYSEITEWSNRTYFYYYPHNKKTPIYSLDIEDMDNVNEDEVNRQLHQLYEYLRELWDEFKNQKQEQWTNLTFELTSNGKFDFDYNYRNLENDDSYEQQVIWEYEKLDIMPNENRKRDFKIIEEYKNTKNTTK</sequence>
<dbReference type="EMBL" id="JAUUTW010000039">
    <property type="protein sequence ID" value="MDP1454125.1"/>
    <property type="molecule type" value="Genomic_DNA"/>
</dbReference>